<dbReference type="EMBL" id="JWIR02000048">
    <property type="protein sequence ID" value="KKB38178.1"/>
    <property type="molecule type" value="Genomic_DNA"/>
</dbReference>
<sequence>MNFKEQFVETLKENYSAKVREKRDTAEAKKHAAKLIHGFFEHLHHELKDVASVSSALKFYDSPNFEIQYKGNCYIRFPFGDKNCLPERLKDSFQVEVARFGLLKRDTLKIEGNRYKSKMFDMDLSEDLLDVYLKYVFEEAISEKE</sequence>
<gene>
    <name evidence="1" type="ORF">QY95_02633</name>
</gene>
<comment type="caution">
    <text evidence="1">The sequence shown here is derived from an EMBL/GenBank/DDBJ whole genome shotgun (WGS) entry which is preliminary data.</text>
</comment>
<dbReference type="AlphaFoldDB" id="A0A0F5HY74"/>
<dbReference type="Proteomes" id="UP000031563">
    <property type="component" value="Unassembled WGS sequence"/>
</dbReference>
<name>A0A0F5HY74_BACTR</name>
<dbReference type="RefSeq" id="WP_039238884.1">
    <property type="nucleotide sequence ID" value="NZ_JWIR02000048.1"/>
</dbReference>
<keyword evidence="2" id="KW-1185">Reference proteome</keyword>
<accession>A0A0F5HM13</accession>
<dbReference type="STRING" id="1221996.QY95_02633"/>
<accession>A0A0F5HY74</accession>
<proteinExistence type="predicted"/>
<organism evidence="1 2">
    <name type="scientific">Bacillus thermotolerans</name>
    <name type="common">Quasibacillus thermotolerans</name>
    <dbReference type="NCBI Taxonomy" id="1221996"/>
    <lineage>
        <taxon>Bacteria</taxon>
        <taxon>Bacillati</taxon>
        <taxon>Bacillota</taxon>
        <taxon>Bacilli</taxon>
        <taxon>Bacillales</taxon>
        <taxon>Bacillaceae</taxon>
        <taxon>Bacillus</taxon>
    </lineage>
</organism>
<evidence type="ECO:0000313" key="2">
    <source>
        <dbReference type="Proteomes" id="UP000031563"/>
    </source>
</evidence>
<protein>
    <submittedName>
        <fullName evidence="1">Uncharacterized protein</fullName>
    </submittedName>
</protein>
<evidence type="ECO:0000313" key="1">
    <source>
        <dbReference type="EMBL" id="KKB38178.1"/>
    </source>
</evidence>
<reference evidence="1" key="1">
    <citation type="submission" date="2015-02" db="EMBL/GenBank/DDBJ databases">
        <title>Genome Assembly of Bacillaceae bacterium MTCC 8252.</title>
        <authorList>
            <person name="Verma A."/>
            <person name="Khatri I."/>
            <person name="Mual P."/>
            <person name="Subramanian S."/>
            <person name="Krishnamurthi S."/>
        </authorList>
    </citation>
    <scope>NUCLEOTIDE SEQUENCE [LARGE SCALE GENOMIC DNA]</scope>
    <source>
        <strain evidence="1">MTCC 8252</strain>
    </source>
</reference>